<organism evidence="1 2">
    <name type="scientific">Enterococcus durans</name>
    <dbReference type="NCBI Taxonomy" id="53345"/>
    <lineage>
        <taxon>Bacteria</taxon>
        <taxon>Bacillati</taxon>
        <taxon>Bacillota</taxon>
        <taxon>Bacilli</taxon>
        <taxon>Lactobacillales</taxon>
        <taxon>Enterococcaceae</taxon>
        <taxon>Enterococcus</taxon>
    </lineage>
</organism>
<protein>
    <submittedName>
        <fullName evidence="1">Uncharacterized protein</fullName>
    </submittedName>
</protein>
<dbReference type="STRING" id="53345.LIU_04750"/>
<gene>
    <name evidence="1" type="ORF">EA71_00705</name>
</gene>
<dbReference type="RefSeq" id="WP_081133950.1">
    <property type="nucleotide sequence ID" value="NZ_CAXUDG010000023.1"/>
</dbReference>
<evidence type="ECO:0000313" key="2">
    <source>
        <dbReference type="Proteomes" id="UP000252797"/>
    </source>
</evidence>
<proteinExistence type="predicted"/>
<dbReference type="Proteomes" id="UP000252797">
    <property type="component" value="Unassembled WGS sequence"/>
</dbReference>
<name>A0A367CGP1_9ENTE</name>
<reference evidence="1 2" key="1">
    <citation type="submission" date="2015-06" db="EMBL/GenBank/DDBJ databases">
        <title>The Genome Sequence of Enterococcus durans 4EA1.</title>
        <authorList>
            <consortium name="The Broad Institute Genomics Platform"/>
            <consortium name="The Broad Institute Genome Sequencing Center for Infectious Disease"/>
            <person name="Earl A.M."/>
            <person name="Van Tyne D."/>
            <person name="Lebreton F."/>
            <person name="Saavedra J.T."/>
            <person name="Gilmore M.S."/>
            <person name="Manson Mcguire A."/>
            <person name="Clock S."/>
            <person name="Crupain M."/>
            <person name="Rangan U."/>
            <person name="Young S."/>
            <person name="Abouelleil A."/>
            <person name="Cao P."/>
            <person name="Chapman S.B."/>
            <person name="Griggs A."/>
            <person name="Priest M."/>
            <person name="Shea T."/>
            <person name="Wortman J."/>
            <person name="Nusbaum C."/>
            <person name="Birren B."/>
        </authorList>
    </citation>
    <scope>NUCLEOTIDE SEQUENCE [LARGE SCALE GENOMIC DNA]</scope>
    <source>
        <strain evidence="1 2">4EA1</strain>
    </source>
</reference>
<sequence>MEEWQQVLQEWYPREINKTYPIKISKQYTSNQRWEIYEKLTKDQRKLVDQHRRYLINSRFMEENYLAATDWVFEDFKINPFFRTKRRQQKLYCDCGRELKVQYVVKSPKTGKQLKLGINHFAEHLHVSPQIATSINQGMTKVDLALDELLWLKQQNIEFPEDLWQEYCFMLYQNRKLKNPYLPDEKLTKRLADFRLAKMPIYIADHQALSHEIKQIEKQITGSTKTLRGKKELFDDFSDALEKDVEAFLHQYKIFLQKDWASISIEGGRKQSIAFFEAFIATLRKTKQMAGRQQKTEIERLAQDQRFIQPAIYLFIWEQYVRYGFSEGFFDSIPRVMRNGFLKVLRKEKKQKSYELQEETVPRPKIVSEKKWEELAQSVKEKGTIPVLKNLEREGYQLSDEQQEALHYYRKIEYVARSDKTEIRRLLKELL</sequence>
<dbReference type="EMBL" id="LEPB01000002">
    <property type="protein sequence ID" value="RCA11791.1"/>
    <property type="molecule type" value="Genomic_DNA"/>
</dbReference>
<dbReference type="AlphaFoldDB" id="A0A367CGP1"/>
<accession>A0A367CGP1</accession>
<comment type="caution">
    <text evidence="1">The sequence shown here is derived from an EMBL/GenBank/DDBJ whole genome shotgun (WGS) entry which is preliminary data.</text>
</comment>
<evidence type="ECO:0000313" key="1">
    <source>
        <dbReference type="EMBL" id="RCA11791.1"/>
    </source>
</evidence>